<dbReference type="CDD" id="cd00206">
    <property type="entry name" value="TFP_snake_toxin"/>
    <property type="match status" value="1"/>
</dbReference>
<accession>R4FJX3</accession>
<feature type="signal peptide" evidence="8">
    <location>
        <begin position="1"/>
        <end position="21"/>
    </location>
</feature>
<evidence type="ECO:0000256" key="6">
    <source>
        <dbReference type="ARBA" id="ARBA00023157"/>
    </source>
</evidence>
<keyword evidence="2" id="KW-0964">Secreted</keyword>
<keyword evidence="7" id="KW-0629">Postsynaptic neurotoxin</keyword>
<feature type="chain" id="PRO_5004371913" evidence="8">
    <location>
        <begin position="22"/>
        <end position="107"/>
    </location>
</feature>
<evidence type="ECO:0000256" key="5">
    <source>
        <dbReference type="ARBA" id="ARBA00022945"/>
    </source>
</evidence>
<name>R4FJX3_9SAUR</name>
<comment type="subcellular location">
    <subcellularLocation>
        <location evidence="1">Secreted</location>
    </subcellularLocation>
</comment>
<keyword evidence="3" id="KW-0800">Toxin</keyword>
<evidence type="ECO:0000256" key="1">
    <source>
        <dbReference type="ARBA" id="ARBA00004613"/>
    </source>
</evidence>
<dbReference type="SUPFAM" id="SSF57302">
    <property type="entry name" value="Snake toxin-like"/>
    <property type="match status" value="1"/>
</dbReference>
<evidence type="ECO:0000256" key="4">
    <source>
        <dbReference type="ARBA" id="ARBA00022699"/>
    </source>
</evidence>
<protein>
    <submittedName>
        <fullName evidence="9">3FTx-Hem-11</fullName>
    </submittedName>
</protein>
<keyword evidence="4" id="KW-0528">Neurotoxin</keyword>
<dbReference type="GO" id="GO:0090729">
    <property type="term" value="F:toxin activity"/>
    <property type="evidence" value="ECO:0007669"/>
    <property type="project" value="UniProtKB-KW"/>
</dbReference>
<dbReference type="GO" id="GO:0030550">
    <property type="term" value="F:acetylcholine receptor inhibitor activity"/>
    <property type="evidence" value="ECO:0007669"/>
    <property type="project" value="UniProtKB-KW"/>
</dbReference>
<keyword evidence="6" id="KW-1015">Disulfide bond</keyword>
<reference evidence="9" key="1">
    <citation type="journal article" date="2013" name="Toxins">
        <title>Venom down under: dynamic evolution of Australian elapid snake toxins.</title>
        <authorList>
            <person name="Jackson T.N."/>
            <person name="Sunagar K."/>
            <person name="Undheim E.A."/>
            <person name="Koludarov I."/>
            <person name="Chan A.H."/>
            <person name="Sanders K."/>
            <person name="Ali S.A."/>
            <person name="Hendrikx I."/>
            <person name="Dunstan N."/>
            <person name="Fry B.G."/>
        </authorList>
    </citation>
    <scope>NUCLEOTIDE SEQUENCE</scope>
    <source>
        <tissue evidence="9">Maxillary venom gland</tissue>
    </source>
</reference>
<dbReference type="AlphaFoldDB" id="R4FJX3"/>
<sequence length="107" mass="11683">MKTLLLTLVVVTIVCLDLGDSLSCYKTPHVKSEPCAVGENQCYTKTWCDTFCSSRGKVVELGCAATCPVPESYEEVTCCSTDICNKFPVQSKPYPRPGLLSSIMDHP</sequence>
<dbReference type="EMBL" id="GAHF01000006">
    <property type="protein sequence ID" value="JAA74846.1"/>
    <property type="molecule type" value="mRNA"/>
</dbReference>
<evidence type="ECO:0000256" key="7">
    <source>
        <dbReference type="ARBA" id="ARBA00023327"/>
    </source>
</evidence>
<dbReference type="GO" id="GO:0005576">
    <property type="term" value="C:extracellular region"/>
    <property type="evidence" value="ECO:0007669"/>
    <property type="project" value="UniProtKB-SubCell"/>
</dbReference>
<dbReference type="InterPro" id="IPR003571">
    <property type="entry name" value="Snake_3FTx"/>
</dbReference>
<evidence type="ECO:0000256" key="8">
    <source>
        <dbReference type="SAM" id="SignalP"/>
    </source>
</evidence>
<evidence type="ECO:0000313" key="9">
    <source>
        <dbReference type="EMBL" id="JAA74846.1"/>
    </source>
</evidence>
<dbReference type="InterPro" id="IPR018354">
    <property type="entry name" value="Snake_toxin_con_site"/>
</dbReference>
<dbReference type="InterPro" id="IPR045860">
    <property type="entry name" value="Snake_toxin-like_sf"/>
</dbReference>
<dbReference type="Gene3D" id="2.10.60.10">
    <property type="entry name" value="CD59"/>
    <property type="match status" value="1"/>
</dbReference>
<keyword evidence="5" id="KW-0008">Acetylcholine receptor inhibiting toxin</keyword>
<dbReference type="Pfam" id="PF21947">
    <property type="entry name" value="Toxin_cobra-type"/>
    <property type="match status" value="1"/>
</dbReference>
<dbReference type="PROSITE" id="PS00272">
    <property type="entry name" value="SNAKE_TOXIN"/>
    <property type="match status" value="1"/>
</dbReference>
<proteinExistence type="evidence at transcript level"/>
<keyword evidence="8" id="KW-0732">Signal</keyword>
<dbReference type="InterPro" id="IPR054131">
    <property type="entry name" value="Toxin_cobra-type"/>
</dbReference>
<evidence type="ECO:0000256" key="3">
    <source>
        <dbReference type="ARBA" id="ARBA00022656"/>
    </source>
</evidence>
<evidence type="ECO:0000256" key="2">
    <source>
        <dbReference type="ARBA" id="ARBA00022525"/>
    </source>
</evidence>
<organism evidence="9">
    <name type="scientific">Hemiaspis signata</name>
    <dbReference type="NCBI Taxonomy" id="355698"/>
    <lineage>
        <taxon>Eukaryota</taxon>
        <taxon>Metazoa</taxon>
        <taxon>Chordata</taxon>
        <taxon>Craniata</taxon>
        <taxon>Vertebrata</taxon>
        <taxon>Euteleostomi</taxon>
        <taxon>Lepidosauria</taxon>
        <taxon>Squamata</taxon>
        <taxon>Bifurcata</taxon>
        <taxon>Unidentata</taxon>
        <taxon>Episquamata</taxon>
        <taxon>Toxicofera</taxon>
        <taxon>Serpentes</taxon>
        <taxon>Colubroidea</taxon>
        <taxon>Elapidae</taxon>
        <taxon>Hydrophiinae</taxon>
        <taxon>Hemiaspis</taxon>
    </lineage>
</organism>